<dbReference type="PIRSF" id="PIRSF029477">
    <property type="entry name" value="UCP029477"/>
    <property type="match status" value="1"/>
</dbReference>
<evidence type="ECO:0000313" key="2">
    <source>
        <dbReference type="EMBL" id="QBA63209.1"/>
    </source>
</evidence>
<organism evidence="2 3">
    <name type="scientific">Muriicola soli</name>
    <dbReference type="NCBI Taxonomy" id="2507538"/>
    <lineage>
        <taxon>Bacteria</taxon>
        <taxon>Pseudomonadati</taxon>
        <taxon>Bacteroidota</taxon>
        <taxon>Flavobacteriia</taxon>
        <taxon>Flavobacteriales</taxon>
        <taxon>Flavobacteriaceae</taxon>
        <taxon>Muriicola</taxon>
    </lineage>
</organism>
<dbReference type="InterPro" id="IPR012347">
    <property type="entry name" value="Ferritin-like"/>
</dbReference>
<sequence>MRYSEKISQKLNDLLTLTYDAKRGYSLAAEKVENPAIKKFLEDKANQRCNFGQELKSEILTYGQLSEDSGSIKGEFHRAWMKFVSTFSSNETEKLLDEVERGEKKILSAYKDILENKEWILPNSTRDLLSNQRHDIEKALETSRMYEEVLS</sequence>
<dbReference type="Proteomes" id="UP000290889">
    <property type="component" value="Chromosome"/>
</dbReference>
<dbReference type="Pfam" id="PF09537">
    <property type="entry name" value="DUF2383"/>
    <property type="match status" value="1"/>
</dbReference>
<dbReference type="InterPro" id="IPR016920">
    <property type="entry name" value="UCP029477"/>
</dbReference>
<dbReference type="NCBIfam" id="TIGR02284">
    <property type="entry name" value="PA2169 family four-helix-bundle protein"/>
    <property type="match status" value="1"/>
</dbReference>
<dbReference type="Gene3D" id="1.20.1260.10">
    <property type="match status" value="1"/>
</dbReference>
<dbReference type="InterPro" id="IPR019052">
    <property type="entry name" value="DUF2383"/>
</dbReference>
<dbReference type="OrthoDB" id="282393at2"/>
<dbReference type="EMBL" id="CP035544">
    <property type="protein sequence ID" value="QBA63209.1"/>
    <property type="molecule type" value="Genomic_DNA"/>
</dbReference>
<evidence type="ECO:0000313" key="3">
    <source>
        <dbReference type="Proteomes" id="UP000290889"/>
    </source>
</evidence>
<dbReference type="InterPro" id="IPR011971">
    <property type="entry name" value="CHP02284"/>
</dbReference>
<keyword evidence="3" id="KW-1185">Reference proteome</keyword>
<dbReference type="RefSeq" id="WP_129601978.1">
    <property type="nucleotide sequence ID" value="NZ_CP035544.1"/>
</dbReference>
<reference evidence="2 3" key="1">
    <citation type="submission" date="2019-01" db="EMBL/GenBank/DDBJ databases">
        <title>Muriicola soli sp. nov., isolated from soil.</title>
        <authorList>
            <person name="Kang H.J."/>
            <person name="Kim S.B."/>
        </authorList>
    </citation>
    <scope>NUCLEOTIDE SEQUENCE [LARGE SCALE GENOMIC DNA]</scope>
    <source>
        <strain evidence="2 3">MMS17-SY002</strain>
    </source>
</reference>
<gene>
    <name evidence="2" type="ORF">EQY75_00745</name>
</gene>
<dbReference type="SUPFAM" id="SSF47240">
    <property type="entry name" value="Ferritin-like"/>
    <property type="match status" value="1"/>
</dbReference>
<evidence type="ECO:0000259" key="1">
    <source>
        <dbReference type="Pfam" id="PF09537"/>
    </source>
</evidence>
<dbReference type="KEGG" id="mur:EQY75_00745"/>
<dbReference type="AlphaFoldDB" id="A0A411E6B5"/>
<protein>
    <submittedName>
        <fullName evidence="2">PA2169 family four-helix-bundle protein</fullName>
    </submittedName>
</protein>
<proteinExistence type="predicted"/>
<accession>A0A411E6B5</accession>
<dbReference type="InterPro" id="IPR009078">
    <property type="entry name" value="Ferritin-like_SF"/>
</dbReference>
<name>A0A411E6B5_9FLAO</name>
<feature type="domain" description="DUF2383" evidence="1">
    <location>
        <begin position="7"/>
        <end position="115"/>
    </location>
</feature>